<dbReference type="FunFam" id="1.20.1020.10:FF:000002">
    <property type="entry name" value="E1A binding protein p300"/>
    <property type="match status" value="1"/>
</dbReference>
<feature type="region of interest" description="Disordered" evidence="29">
    <location>
        <begin position="2232"/>
        <end position="2384"/>
    </location>
</feature>
<dbReference type="FunFam" id="1.20.1020.10:FF:000001">
    <property type="entry name" value="E1A binding protein p300"/>
    <property type="match status" value="1"/>
</dbReference>
<dbReference type="FunFam" id="3.30.40.10:FF:000034">
    <property type="entry name" value="Histone acetyltransferase p300"/>
    <property type="match status" value="1"/>
</dbReference>
<dbReference type="Pfam" id="PF02135">
    <property type="entry name" value="zf-TAZ"/>
    <property type="match status" value="2"/>
</dbReference>
<feature type="compositionally biased region" description="Low complexity" evidence="29">
    <location>
        <begin position="409"/>
        <end position="437"/>
    </location>
</feature>
<feature type="compositionally biased region" description="Low complexity" evidence="29">
    <location>
        <begin position="2232"/>
        <end position="2247"/>
    </location>
</feature>
<dbReference type="SMART" id="SM01250">
    <property type="entry name" value="KAT11"/>
    <property type="match status" value="1"/>
</dbReference>
<evidence type="ECO:0000256" key="12">
    <source>
        <dbReference type="ARBA" id="ARBA00022833"/>
    </source>
</evidence>
<evidence type="ECO:0000256" key="7">
    <source>
        <dbReference type="ARBA" id="ARBA00022553"/>
    </source>
</evidence>
<evidence type="ECO:0000256" key="21">
    <source>
        <dbReference type="ARBA" id="ARBA00023242"/>
    </source>
</evidence>
<comment type="subcellular location">
    <subcellularLocation>
        <location evidence="2">Cytoplasm</location>
    </subcellularLocation>
    <subcellularLocation>
        <location evidence="1">Nucleus</location>
    </subcellularLocation>
</comment>
<evidence type="ECO:0000256" key="2">
    <source>
        <dbReference type="ARBA" id="ARBA00004496"/>
    </source>
</evidence>
<dbReference type="InterPro" id="IPR031162">
    <property type="entry name" value="CBP_P300_HAT"/>
</dbReference>
<evidence type="ECO:0000256" key="20">
    <source>
        <dbReference type="ARBA" id="ARBA00023163"/>
    </source>
</evidence>
<feature type="zinc finger region" description="TAZ-type" evidence="26">
    <location>
        <begin position="1852"/>
        <end position="1933"/>
    </location>
</feature>
<evidence type="ECO:0000256" key="28">
    <source>
        <dbReference type="SAM" id="Coils"/>
    </source>
</evidence>
<dbReference type="PANTHER" id="PTHR13808">
    <property type="entry name" value="CBP/P300-RELATED"/>
    <property type="match status" value="1"/>
</dbReference>
<feature type="zinc finger region" description="TAZ-type" evidence="26">
    <location>
        <begin position="438"/>
        <end position="525"/>
    </location>
</feature>
<feature type="compositionally biased region" description="Polar residues" evidence="29">
    <location>
        <begin position="533"/>
        <end position="547"/>
    </location>
</feature>
<dbReference type="PROSITE" id="PS51727">
    <property type="entry name" value="CBP_P300_HAT"/>
    <property type="match status" value="1"/>
</dbReference>
<feature type="domain" description="Bromo" evidence="30">
    <location>
        <begin position="1171"/>
        <end position="1243"/>
    </location>
</feature>
<feature type="region of interest" description="Disordered" evidence="29">
    <location>
        <begin position="2079"/>
        <end position="2120"/>
    </location>
</feature>
<protein>
    <recommendedName>
        <fullName evidence="3">histone acetyltransferase</fullName>
        <ecNumber evidence="3">2.3.1.48</ecNumber>
    </recommendedName>
</protein>
<feature type="compositionally biased region" description="Polar residues" evidence="29">
    <location>
        <begin position="912"/>
        <end position="925"/>
    </location>
</feature>
<feature type="coiled-coil region" evidence="28">
    <location>
        <begin position="1624"/>
        <end position="1651"/>
    </location>
</feature>
<keyword evidence="20" id="KW-0804">Transcription</keyword>
<dbReference type="InterPro" id="IPR000433">
    <property type="entry name" value="Znf_ZZ"/>
</dbReference>
<feature type="region of interest" description="Disordered" evidence="29">
    <location>
        <begin position="814"/>
        <end position="1146"/>
    </location>
</feature>
<dbReference type="PRINTS" id="PR00503">
    <property type="entry name" value="BROMODOMAIN"/>
</dbReference>
<dbReference type="GO" id="GO:0000123">
    <property type="term" value="C:histone acetyltransferase complex"/>
    <property type="evidence" value="ECO:0007669"/>
    <property type="project" value="InterPro"/>
</dbReference>
<dbReference type="PROSITE" id="PS50952">
    <property type="entry name" value="KIX"/>
    <property type="match status" value="1"/>
</dbReference>
<proteinExistence type="predicted"/>
<dbReference type="GO" id="GO:0004402">
    <property type="term" value="F:histone acetyltransferase activity"/>
    <property type="evidence" value="ECO:0007669"/>
    <property type="project" value="InterPro"/>
</dbReference>
<dbReference type="Gene3D" id="2.10.110.40">
    <property type="match status" value="1"/>
</dbReference>
<dbReference type="Pfam" id="PF06001">
    <property type="entry name" value="RING_CBP-p300"/>
    <property type="match status" value="1"/>
</dbReference>
<dbReference type="GO" id="GO:0140297">
    <property type="term" value="F:DNA-binding transcription factor binding"/>
    <property type="evidence" value="ECO:0007669"/>
    <property type="project" value="UniProtKB-ARBA"/>
</dbReference>
<feature type="compositionally biased region" description="Low complexity" evidence="29">
    <location>
        <begin position="943"/>
        <end position="959"/>
    </location>
</feature>
<dbReference type="InterPro" id="IPR037073">
    <property type="entry name" value="Nuc_rcpt_coact_CREBbp_sf"/>
</dbReference>
<keyword evidence="15" id="KW-0007">Acetylation</keyword>
<dbReference type="Pfam" id="PF23570">
    <property type="entry name" value="PHD_P300"/>
    <property type="match status" value="1"/>
</dbReference>
<keyword evidence="22" id="KW-0012">Acyltransferase</keyword>
<dbReference type="InterPro" id="IPR003101">
    <property type="entry name" value="KIX_dom"/>
</dbReference>
<feature type="compositionally biased region" description="Polar residues" evidence="29">
    <location>
        <begin position="1120"/>
        <end position="1130"/>
    </location>
</feature>
<dbReference type="SUPFAM" id="SSF47370">
    <property type="entry name" value="Bromodomain"/>
    <property type="match status" value="1"/>
</dbReference>
<dbReference type="GO" id="GO:0005654">
    <property type="term" value="C:nucleoplasm"/>
    <property type="evidence" value="ECO:0007669"/>
    <property type="project" value="UniProtKB-ARBA"/>
</dbReference>
<evidence type="ECO:0000256" key="18">
    <source>
        <dbReference type="ARBA" id="ARBA00023117"/>
    </source>
</evidence>
<dbReference type="Pfam" id="PF09030">
    <property type="entry name" value="Creb_binding"/>
    <property type="match status" value="1"/>
</dbReference>
<keyword evidence="9 26" id="KW-0479">Metal-binding</keyword>
<feature type="compositionally biased region" description="Low complexity" evidence="29">
    <location>
        <begin position="2181"/>
        <end position="2195"/>
    </location>
</feature>
<evidence type="ECO:0000256" key="29">
    <source>
        <dbReference type="SAM" id="MobiDB-lite"/>
    </source>
</evidence>
<dbReference type="GO" id="GO:0005667">
    <property type="term" value="C:transcription regulator complex"/>
    <property type="evidence" value="ECO:0007669"/>
    <property type="project" value="TreeGrafter"/>
</dbReference>
<dbReference type="PROSITE" id="PS00633">
    <property type="entry name" value="BROMODOMAIN_1"/>
    <property type="match status" value="1"/>
</dbReference>
<dbReference type="GO" id="GO:0048511">
    <property type="term" value="P:rhythmic process"/>
    <property type="evidence" value="ECO:0007669"/>
    <property type="project" value="UniProtKB-KW"/>
</dbReference>
<comment type="catalytic activity">
    <reaction evidence="23">
        <text>(S)-lactoyl-CoA + L-lysyl-[protein] = N(6)-[(S)-lactoyl]-L-lysyl-[protein] + CoA + H(+)</text>
        <dbReference type="Rhea" id="RHEA:61996"/>
        <dbReference type="Rhea" id="RHEA-COMP:9752"/>
        <dbReference type="Rhea" id="RHEA-COMP:19466"/>
        <dbReference type="ChEBI" id="CHEBI:15378"/>
        <dbReference type="ChEBI" id="CHEBI:29969"/>
        <dbReference type="ChEBI" id="CHEBI:57287"/>
        <dbReference type="ChEBI" id="CHEBI:231527"/>
        <dbReference type="ChEBI" id="CHEBI:231528"/>
    </reaction>
    <physiologicalReaction direction="left-to-right" evidence="23">
        <dbReference type="Rhea" id="RHEA:61997"/>
    </physiologicalReaction>
</comment>
<feature type="region of interest" description="Disordered" evidence="29">
    <location>
        <begin position="1"/>
        <end position="31"/>
    </location>
</feature>
<evidence type="ECO:0000256" key="6">
    <source>
        <dbReference type="ARBA" id="ARBA00022499"/>
    </source>
</evidence>
<dbReference type="InterPro" id="IPR018359">
    <property type="entry name" value="Bromodomain_CS"/>
</dbReference>
<dbReference type="SUPFAM" id="SSF47040">
    <property type="entry name" value="Kix domain of CBP (creb binding protein)"/>
    <property type="match status" value="1"/>
</dbReference>
<feature type="compositionally biased region" description="Low complexity" evidence="29">
    <location>
        <begin position="845"/>
        <end position="863"/>
    </location>
</feature>
<evidence type="ECO:0000256" key="15">
    <source>
        <dbReference type="ARBA" id="ARBA00022990"/>
    </source>
</evidence>
<keyword evidence="21" id="KW-0539">Nucleus</keyword>
<evidence type="ECO:0000259" key="32">
    <source>
        <dbReference type="PROSITE" id="PS50135"/>
    </source>
</evidence>
<feature type="compositionally biased region" description="Low complexity" evidence="29">
    <location>
        <begin position="2093"/>
        <end position="2109"/>
    </location>
</feature>
<dbReference type="CDD" id="cd15802">
    <property type="entry name" value="RING_CBP-p300"/>
    <property type="match status" value="1"/>
</dbReference>
<dbReference type="EMBL" id="GEDC01031514">
    <property type="protein sequence ID" value="JAS05784.1"/>
    <property type="molecule type" value="Transcribed_RNA"/>
</dbReference>
<keyword evidence="18 25" id="KW-0103">Bromodomain</keyword>
<evidence type="ECO:0000256" key="24">
    <source>
        <dbReference type="ARBA" id="ARBA00048017"/>
    </source>
</evidence>
<dbReference type="InterPro" id="IPR013178">
    <property type="entry name" value="Histone_AcTrfase_Rtt109/CBP"/>
</dbReference>
<dbReference type="Pfam" id="PF00439">
    <property type="entry name" value="Bromodomain"/>
    <property type="match status" value="1"/>
</dbReference>
<feature type="compositionally biased region" description="Gly residues" evidence="29">
    <location>
        <begin position="372"/>
        <end position="382"/>
    </location>
</feature>
<dbReference type="InterPro" id="IPR035898">
    <property type="entry name" value="TAZ_dom_sf"/>
</dbReference>
<evidence type="ECO:0000259" key="34">
    <source>
        <dbReference type="PROSITE" id="PS51727"/>
    </source>
</evidence>
<feature type="compositionally biased region" description="Low complexity" evidence="29">
    <location>
        <begin position="1008"/>
        <end position="1027"/>
    </location>
</feature>
<dbReference type="SUPFAM" id="SSF69125">
    <property type="entry name" value="Nuclear receptor coactivator interlocking domain"/>
    <property type="match status" value="1"/>
</dbReference>
<evidence type="ECO:0000313" key="35">
    <source>
        <dbReference type="EMBL" id="JAS05784.1"/>
    </source>
</evidence>
<dbReference type="GO" id="GO:0005737">
    <property type="term" value="C:cytoplasm"/>
    <property type="evidence" value="ECO:0007669"/>
    <property type="project" value="UniProtKB-SubCell"/>
</dbReference>
<evidence type="ECO:0000256" key="4">
    <source>
        <dbReference type="ARBA" id="ARBA00022481"/>
    </source>
</evidence>
<dbReference type="InterPro" id="IPR014744">
    <property type="entry name" value="Nuc_rcpt_coact_CREBbp"/>
</dbReference>
<evidence type="ECO:0000256" key="27">
    <source>
        <dbReference type="PROSITE-ProRule" id="PRU00228"/>
    </source>
</evidence>
<evidence type="ECO:0000256" key="26">
    <source>
        <dbReference type="PROSITE-ProRule" id="PRU00203"/>
    </source>
</evidence>
<keyword evidence="6" id="KW-1017">Isopeptide bond</keyword>
<feature type="region of interest" description="Disordered" evidence="29">
    <location>
        <begin position="372"/>
        <end position="440"/>
    </location>
</feature>
<feature type="compositionally biased region" description="Polar residues" evidence="29">
    <location>
        <begin position="2079"/>
        <end position="2092"/>
    </location>
</feature>
<keyword evidence="13" id="KW-0832">Ubl conjugation</keyword>
<keyword evidence="19" id="KW-0010">Activator</keyword>
<dbReference type="Gene3D" id="3.30.40.10">
    <property type="entry name" value="Zinc/RING finger domain, C3HC4 (zinc finger)"/>
    <property type="match status" value="1"/>
</dbReference>
<evidence type="ECO:0000256" key="3">
    <source>
        <dbReference type="ARBA" id="ARBA00013184"/>
    </source>
</evidence>
<keyword evidence="14" id="KW-0156">Chromatin regulator</keyword>
<dbReference type="Gene3D" id="1.10.1630.10">
    <property type="entry name" value="Nuclear receptor coactivator, CREB-bp-like, interlocking domain"/>
    <property type="match status" value="1"/>
</dbReference>
<feature type="region of interest" description="Disordered" evidence="29">
    <location>
        <begin position="1659"/>
        <end position="1698"/>
    </location>
</feature>
<dbReference type="CDD" id="cd02337">
    <property type="entry name" value="ZZ_CBP"/>
    <property type="match status" value="1"/>
</dbReference>
<name>A0A1B6BXK6_9HEMI</name>
<dbReference type="InterPro" id="IPR036529">
    <property type="entry name" value="KIX_dom_sf"/>
</dbReference>
<evidence type="ECO:0000256" key="25">
    <source>
        <dbReference type="PROSITE-ProRule" id="PRU00035"/>
    </source>
</evidence>
<feature type="compositionally biased region" description="Pro residues" evidence="29">
    <location>
        <begin position="2309"/>
        <end position="2335"/>
    </location>
</feature>
<dbReference type="FunFam" id="1.20.920.10:FF:000001">
    <property type="entry name" value="Histone acetyltransferase p300"/>
    <property type="match status" value="1"/>
</dbReference>
<dbReference type="GO" id="GO:0031490">
    <property type="term" value="F:chromatin DNA binding"/>
    <property type="evidence" value="ECO:0007669"/>
    <property type="project" value="TreeGrafter"/>
</dbReference>
<feature type="compositionally biased region" description="Low complexity" evidence="29">
    <location>
        <begin position="2164"/>
        <end position="2174"/>
    </location>
</feature>
<feature type="domain" description="ZZ-type" evidence="32">
    <location>
        <begin position="1785"/>
        <end position="1838"/>
    </location>
</feature>
<dbReference type="InterPro" id="IPR013083">
    <property type="entry name" value="Znf_RING/FYVE/PHD"/>
</dbReference>
<organism evidence="35">
    <name type="scientific">Clastoptera arizonana</name>
    <name type="common">Arizona spittle bug</name>
    <dbReference type="NCBI Taxonomy" id="38151"/>
    <lineage>
        <taxon>Eukaryota</taxon>
        <taxon>Metazoa</taxon>
        <taxon>Ecdysozoa</taxon>
        <taxon>Arthropoda</taxon>
        <taxon>Hexapoda</taxon>
        <taxon>Insecta</taxon>
        <taxon>Pterygota</taxon>
        <taxon>Neoptera</taxon>
        <taxon>Paraneoptera</taxon>
        <taxon>Hemiptera</taxon>
        <taxon>Auchenorrhyncha</taxon>
        <taxon>Cercopoidea</taxon>
        <taxon>Clastopteridae</taxon>
        <taxon>Clastoptera</taxon>
    </lineage>
</organism>
<sequence length="2384" mass="260282">MAEHLVVDGPPNKRQKMTDPFQGPSDSSALTAPNMMRQAFNSFGLPTSALGGGAPTLQQHQPQWNSQRRNLFTNTDMFDLENDLPDDLLASNSWGTGADTPSSKPPATGPGPGTLQNGTLEQDGQPLGRHLVNQQIPHHLIQQGNKAQLVANSMGMGGPGLKNAATLQSPPNVAVSKSGVGESLVVSLGQVVNSNAGPGGMPSMAVGINNSGMIMTSSGVNSMGGVNSMAGGSLVVTNSQNKQSMAGSNVAMMGGAPNSTPAGMIHHGVPNQGMQNGPMMSRAVAAMQQQNHLVNRGQSPHQIHAIVGQGARMQAPNVAAMGQLQGGLGGGSPYGYVGTGAPVGVVAPQQRGVNSNLVALQGGRFGGATNNIGGGGVVGNEGGMAQQAQPPAPSPAQPQSGAPSGGQPGPTQAATQQTTQPQNPTGQTPTAPSTSTADPEKRKLIQQQLVLLLHAHKCQRRESQANGEAWQCTLPHCMTMKNVLNHMTTCQAGKSCSVPHCSSSRQIISHWKHCMRSDCPVCLPLKQADKNRNNSNVVPNQTTNSQPNPSPSDMRRAYDALGIQCPPGGQILAPVNPVTRPRMPGPPPPQQSPVGVLPPNQTQGGLGGQQKLVVAPNVSLPIDSTTAPSQTGPTSAAAQAAANIQQTVASMQNTLFGLNSNSDNPSGNLGSGDNQLGNLQLPVGLQPSQVTATPVQGTKEWHQSVTPDLRNHLVHKLVQAIFPTPDPNAMRDKRMHNLVAYATKVEGDMYEMANSRSEYYHLLAEKIYKIQKELEEKRQKRKEQQQLQQQQQQQQQLRPAGVCVQASGLVPSRTVGTQPLHSHSPGMVGGHLGTMQQGVSRMPFNSNQPTSQQQPPTPNSQQTLHLVGPPGPSPTPQATTPQGISGLSPFGSQNPPSVPPTSLPPPASTTSQFPNTNHQFQQQSRLGGPPQTSPAFALPQYPSPSNSTTNQQSSVTTQPPRVPPIETPPVVTSASPQQSVSSVPTLPSPGGSPGSSQSSMQNLGKGGSYNASRSTATTTASSNSYSSQMAAITAALTRDDDSPPCSNQNKGKLDNMDIKSERDDGNNGEDDDGEGRHREGGGKGMSFDCGGKIKQEIKTEPMDQDSRLKDDISIKDEPRSPNSTNDSSTDIKPVIPEPIAQQAGVDKKRKCLFKPDELRQALMPTLEKLYRQDPESLPFRQPVDPQTLGIPEYFEIIKRPMDLSTVKRKLDTGQYSDPWEYVDDVWLMFDNAWTYNKKTSRVYRYCTKLSEVFEQEIDPVMQVLGYCCGRKYTFNPQVLCCYGKQLCTIPRDAKYYSYQNRSYGVVSDRYTFCHKCFNDIPGDTVTLGEDPTQPQTIIKKDQFKEMKNDHLELEPFVECGDCGRKLHQICVLHMENIWPQGFTCDNCLKKKGAKRKDNKFNAKRLPVTKLGSYIEARVNNFLKKKEAGAGEVAIRVVASSDKIVEVKPGMRNKFVDNGDLPDQFPYRAKALFAFEDIDGTDVCFFGMHVQEYGSECQAPNTRRVYIAYLDSVHFFRPRQFRTAVYHEILLGYMDYVKRLGYTMAHIWACPPSEGDDYIFHCHPLEQKIPKPKRLQEWYKKMLDKGFIERIVLDYKDILKQAMEDKLTSAAELPYFEGDFWPNVLEESIKELDQEEEEKRKQAEAAEAAANAIFSLQEDNELGSDGKKKGQKKAKKSNKSKANQRKSNSKKSNTPQTGNDLSAKIFATMEKHKEVFFVIRLHSVQSAASLSAIQDPDPLINCDLMDGRDAFLTMARERHYEFSSLRRAKYSSMAMLYELHNQGQDRFVYTCNNCKGHVETRYHCTVCDVSYQIDFDLCVTCYERDGHPHKMEKLGLDIDDGSSPADQKQGNPQEARKLSIQRCIQSLVHACQCRDANCRLPSCQKMKRVVQHTKICKRKANGDCPICKQLIALCCYHAKYCQETKCPVPFCQNIKYKMKQQQLQARLQQAKLLRRRMAVMNTRGSVLGGSTVSPGAQQAPGAVVMPPLPAPGPPHQPGIGLKPGTQTPPANVLQVVKQVQEEAARQQVPHAVGYVGKVAPSVPQVMPPPQIQRGMAPGPVPGAPLIPMDQWQGRYPSAVGLQQQQNSGLRQPSPQILQQAAPQGPPGLRQPQPPPNAGHKQALQQLLQTLRSPNTPEQQQQILQILKSNPQLMAAFIKQRQVFAQQQQPQQQQQGGPPPQPQQLQHMMNQQQNQQQNRIHMQMINQPTNQPQQSLQMGQQAWFKHQLLGIQQRQQQQQHQQQQQQQFQGGYAPPQQRLPALRGYGQQHGFPGDQGQYPVKPTPPPVPSPQGVMGPPGISVQQQQLMSVRSPPPIRSPQPNQSPRPVPSPRNQPVPSPHHDLGGPSEMMLSQLGSAGSGLPPAPPPPPDTNDLTPQDQLSKFVEQL</sequence>
<dbReference type="EC" id="2.3.1.48" evidence="3"/>
<dbReference type="PANTHER" id="PTHR13808:SF1">
    <property type="entry name" value="HISTONE ACETYLTRANSFERASE"/>
    <property type="match status" value="1"/>
</dbReference>
<dbReference type="Pfam" id="PF00569">
    <property type="entry name" value="ZZ"/>
    <property type="match status" value="1"/>
</dbReference>
<feature type="compositionally biased region" description="Basic residues" evidence="29">
    <location>
        <begin position="1668"/>
        <end position="1688"/>
    </location>
</feature>
<feature type="compositionally biased region" description="Polar residues" evidence="29">
    <location>
        <begin position="876"/>
        <end position="894"/>
    </location>
</feature>
<keyword evidence="7" id="KW-0597">Phosphoprotein</keyword>
<dbReference type="InterPro" id="IPR036427">
    <property type="entry name" value="Bromodomain-like_sf"/>
</dbReference>
<dbReference type="InterPro" id="IPR001487">
    <property type="entry name" value="Bromodomain"/>
</dbReference>
<dbReference type="SMART" id="SM00297">
    <property type="entry name" value="BROMO"/>
    <property type="match status" value="1"/>
</dbReference>
<evidence type="ECO:0000256" key="10">
    <source>
        <dbReference type="ARBA" id="ARBA00022737"/>
    </source>
</evidence>
<dbReference type="GO" id="GO:0008270">
    <property type="term" value="F:zinc ion binding"/>
    <property type="evidence" value="ECO:0007669"/>
    <property type="project" value="UniProtKB-KW"/>
</dbReference>
<keyword evidence="11 27" id="KW-0863">Zinc-finger</keyword>
<feature type="compositionally biased region" description="Low complexity" evidence="29">
    <location>
        <begin position="968"/>
        <end position="999"/>
    </location>
</feature>
<evidence type="ECO:0000256" key="14">
    <source>
        <dbReference type="ARBA" id="ARBA00022853"/>
    </source>
</evidence>
<dbReference type="Pfam" id="PF08214">
    <property type="entry name" value="HAT_KAT11"/>
    <property type="match status" value="1"/>
</dbReference>
<feature type="region of interest" description="Disordered" evidence="29">
    <location>
        <begin position="2162"/>
        <end position="2195"/>
    </location>
</feature>
<dbReference type="SMART" id="SM00291">
    <property type="entry name" value="ZnF_ZZ"/>
    <property type="match status" value="1"/>
</dbReference>
<dbReference type="GO" id="GO:0003713">
    <property type="term" value="F:transcription coactivator activity"/>
    <property type="evidence" value="ECO:0007669"/>
    <property type="project" value="InterPro"/>
</dbReference>
<dbReference type="Gene3D" id="1.20.1020.10">
    <property type="entry name" value="TAZ domain"/>
    <property type="match status" value="2"/>
</dbReference>
<evidence type="ECO:0000256" key="16">
    <source>
        <dbReference type="ARBA" id="ARBA00023015"/>
    </source>
</evidence>
<dbReference type="InterPro" id="IPR038547">
    <property type="entry name" value="RING_CBP-p300_sf"/>
</dbReference>
<dbReference type="CDD" id="cd05495">
    <property type="entry name" value="Bromo_cbp_like"/>
    <property type="match status" value="1"/>
</dbReference>
<evidence type="ECO:0000256" key="17">
    <source>
        <dbReference type="ARBA" id="ARBA00023108"/>
    </source>
</evidence>
<feature type="compositionally biased region" description="Basic and acidic residues" evidence="29">
    <location>
        <begin position="1091"/>
        <end position="1119"/>
    </location>
</feature>
<dbReference type="GO" id="GO:0045944">
    <property type="term" value="P:positive regulation of transcription by RNA polymerase II"/>
    <property type="evidence" value="ECO:0007669"/>
    <property type="project" value="TreeGrafter"/>
</dbReference>
<dbReference type="PROSITE" id="PS50135">
    <property type="entry name" value="ZF_ZZ_2"/>
    <property type="match status" value="1"/>
</dbReference>
<dbReference type="InterPro" id="IPR056484">
    <property type="entry name" value="PHD_P300"/>
</dbReference>
<dbReference type="SUPFAM" id="SSF57933">
    <property type="entry name" value="TAZ domain"/>
    <property type="match status" value="2"/>
</dbReference>
<evidence type="ECO:0000259" key="31">
    <source>
        <dbReference type="PROSITE" id="PS50134"/>
    </source>
</evidence>
<evidence type="ECO:0000259" key="33">
    <source>
        <dbReference type="PROSITE" id="PS50952"/>
    </source>
</evidence>
<feature type="domain" description="TAZ-type" evidence="31">
    <location>
        <begin position="1852"/>
        <end position="1933"/>
    </location>
</feature>
<gene>
    <name evidence="35" type="ORF">g.43540</name>
</gene>
<dbReference type="InterPro" id="IPR043145">
    <property type="entry name" value="Znf_ZZ_sf"/>
</dbReference>
<dbReference type="Pfam" id="PF02172">
    <property type="entry name" value="KIX"/>
    <property type="match status" value="1"/>
</dbReference>
<evidence type="ECO:0000256" key="11">
    <source>
        <dbReference type="ARBA" id="ARBA00022771"/>
    </source>
</evidence>
<dbReference type="PROSITE" id="PS50014">
    <property type="entry name" value="BROMODOMAIN_2"/>
    <property type="match status" value="1"/>
</dbReference>
<dbReference type="FunFam" id="1.10.246.20:FF:000001">
    <property type="entry name" value="E1A binding protein p300"/>
    <property type="match status" value="1"/>
</dbReference>
<keyword evidence="17" id="KW-0090">Biological rhythms</keyword>
<dbReference type="PROSITE" id="PS50134">
    <property type="entry name" value="ZF_TAZ"/>
    <property type="match status" value="2"/>
</dbReference>
<reference evidence="35" key="1">
    <citation type="submission" date="2015-12" db="EMBL/GenBank/DDBJ databases">
        <title>De novo transcriptome assembly of four potential Pierce s Disease insect vectors from Arizona vineyards.</title>
        <authorList>
            <person name="Tassone E.E."/>
        </authorList>
    </citation>
    <scope>NUCLEOTIDE SEQUENCE</scope>
</reference>
<keyword evidence="8" id="KW-0808">Transferase</keyword>
<feature type="domain" description="KIX" evidence="33">
    <location>
        <begin position="696"/>
        <end position="775"/>
    </location>
</feature>
<evidence type="ECO:0000256" key="13">
    <source>
        <dbReference type="ARBA" id="ARBA00022843"/>
    </source>
</evidence>
<feature type="compositionally biased region" description="Basic and acidic residues" evidence="29">
    <location>
        <begin position="1051"/>
        <end position="1065"/>
    </location>
</feature>
<keyword evidence="28" id="KW-0175">Coiled coil</keyword>
<feature type="compositionally biased region" description="Pro residues" evidence="29">
    <location>
        <begin position="896"/>
        <end position="907"/>
    </location>
</feature>
<keyword evidence="10" id="KW-0677">Repeat</keyword>
<dbReference type="Gene3D" id="1.10.246.20">
    <property type="entry name" value="Coactivator CBP, KIX domain"/>
    <property type="match status" value="1"/>
</dbReference>
<dbReference type="InterPro" id="IPR009110">
    <property type="entry name" value="Nuc_rcpt_coact"/>
</dbReference>
<feature type="region of interest" description="Disordered" evidence="29">
    <location>
        <begin position="656"/>
        <end position="678"/>
    </location>
</feature>
<dbReference type="SMART" id="SM00551">
    <property type="entry name" value="ZnF_TAZ"/>
    <property type="match status" value="2"/>
</dbReference>
<feature type="domain" description="TAZ-type" evidence="31">
    <location>
        <begin position="438"/>
        <end position="525"/>
    </location>
</feature>
<keyword evidence="16" id="KW-0805">Transcription regulation</keyword>
<accession>A0A1B6BXK6</accession>
<dbReference type="SUPFAM" id="SSF57850">
    <property type="entry name" value="RING/U-box"/>
    <property type="match status" value="1"/>
</dbReference>
<evidence type="ECO:0000256" key="19">
    <source>
        <dbReference type="ARBA" id="ARBA00023159"/>
    </source>
</evidence>
<dbReference type="FunFam" id="3.30.60.90:FF:000003">
    <property type="entry name" value="E1A binding protein p300"/>
    <property type="match status" value="1"/>
</dbReference>
<dbReference type="Gene3D" id="1.20.920.10">
    <property type="entry name" value="Bromodomain-like"/>
    <property type="match status" value="1"/>
</dbReference>
<comment type="catalytic activity">
    <reaction evidence="24">
        <text>L-lysyl-[protein] + acetyl-CoA = N(6)-acetyl-L-lysyl-[protein] + CoA + H(+)</text>
        <dbReference type="Rhea" id="RHEA:45948"/>
        <dbReference type="Rhea" id="RHEA-COMP:9752"/>
        <dbReference type="Rhea" id="RHEA-COMP:10731"/>
        <dbReference type="ChEBI" id="CHEBI:15378"/>
        <dbReference type="ChEBI" id="CHEBI:29969"/>
        <dbReference type="ChEBI" id="CHEBI:57287"/>
        <dbReference type="ChEBI" id="CHEBI:57288"/>
        <dbReference type="ChEBI" id="CHEBI:61930"/>
        <dbReference type="EC" id="2.3.1.48"/>
    </reaction>
</comment>
<evidence type="ECO:0000256" key="9">
    <source>
        <dbReference type="ARBA" id="ARBA00022723"/>
    </source>
</evidence>
<dbReference type="InterPro" id="IPR010303">
    <property type="entry name" value="RING_CBP-p300"/>
</dbReference>
<keyword evidence="12 26" id="KW-0862">Zinc</keyword>
<evidence type="ECO:0000256" key="1">
    <source>
        <dbReference type="ARBA" id="ARBA00004123"/>
    </source>
</evidence>
<evidence type="ECO:0000259" key="30">
    <source>
        <dbReference type="PROSITE" id="PS50014"/>
    </source>
</evidence>
<feature type="domain" description="CBP/p300-type HAT" evidence="34">
    <location>
        <begin position="1399"/>
        <end position="1783"/>
    </location>
</feature>
<feature type="region of interest" description="Disordered" evidence="29">
    <location>
        <begin position="88"/>
        <end position="125"/>
    </location>
</feature>
<keyword evidence="4" id="KW-0488">Methylation</keyword>
<feature type="compositionally biased region" description="Polar residues" evidence="29">
    <location>
        <begin position="90"/>
        <end position="102"/>
    </location>
</feature>
<evidence type="ECO:0000256" key="23">
    <source>
        <dbReference type="ARBA" id="ARBA00047411"/>
    </source>
</evidence>
<keyword evidence="5" id="KW-0963">Cytoplasm</keyword>
<dbReference type="Gene3D" id="3.30.60.90">
    <property type="match status" value="1"/>
</dbReference>
<evidence type="ECO:0000256" key="22">
    <source>
        <dbReference type="ARBA" id="ARBA00023315"/>
    </source>
</evidence>
<evidence type="ECO:0000256" key="8">
    <source>
        <dbReference type="ARBA" id="ARBA00022679"/>
    </source>
</evidence>
<dbReference type="CDD" id="cd15557">
    <property type="entry name" value="PHD_CBP_p300"/>
    <property type="match status" value="1"/>
</dbReference>
<feature type="coiled-coil region" evidence="28">
    <location>
        <begin position="767"/>
        <end position="797"/>
    </location>
</feature>
<dbReference type="InterPro" id="IPR000197">
    <property type="entry name" value="Znf_TAZ"/>
</dbReference>
<feature type="region of interest" description="Disordered" evidence="29">
    <location>
        <begin position="530"/>
        <end position="555"/>
    </location>
</feature>
<evidence type="ECO:0000256" key="5">
    <source>
        <dbReference type="ARBA" id="ARBA00022490"/>
    </source>
</evidence>